<dbReference type="OrthoDB" id="7584869at2"/>
<dbReference type="PANTHER" id="PTHR23528:SF1">
    <property type="entry name" value="MAJOR FACILITATOR SUPERFAMILY (MFS) PROFILE DOMAIN-CONTAINING PROTEIN"/>
    <property type="match status" value="1"/>
</dbReference>
<feature type="transmembrane region" description="Helical" evidence="4">
    <location>
        <begin position="341"/>
        <end position="358"/>
    </location>
</feature>
<organism evidence="6 7">
    <name type="scientific">Rhizobium hainanense</name>
    <dbReference type="NCBI Taxonomy" id="52131"/>
    <lineage>
        <taxon>Bacteria</taxon>
        <taxon>Pseudomonadati</taxon>
        <taxon>Pseudomonadota</taxon>
        <taxon>Alphaproteobacteria</taxon>
        <taxon>Hyphomicrobiales</taxon>
        <taxon>Rhizobiaceae</taxon>
        <taxon>Rhizobium/Agrobacterium group</taxon>
        <taxon>Rhizobium</taxon>
    </lineage>
</organism>
<dbReference type="AlphaFoldDB" id="A0A1C3W8U6"/>
<feature type="transmembrane region" description="Helical" evidence="4">
    <location>
        <begin position="133"/>
        <end position="154"/>
    </location>
</feature>
<evidence type="ECO:0000256" key="4">
    <source>
        <dbReference type="SAM" id="Phobius"/>
    </source>
</evidence>
<evidence type="ECO:0000313" key="6">
    <source>
        <dbReference type="EMBL" id="SCB36459.1"/>
    </source>
</evidence>
<dbReference type="InterPro" id="IPR020846">
    <property type="entry name" value="MFS_dom"/>
</dbReference>
<dbReference type="STRING" id="52131.GA0061100_11384"/>
<keyword evidence="1 4" id="KW-0812">Transmembrane</keyword>
<evidence type="ECO:0000256" key="1">
    <source>
        <dbReference type="ARBA" id="ARBA00022692"/>
    </source>
</evidence>
<accession>A0A1C3W8U6</accession>
<feature type="transmembrane region" description="Helical" evidence="4">
    <location>
        <begin position="379"/>
        <end position="400"/>
    </location>
</feature>
<dbReference type="InterPro" id="IPR036259">
    <property type="entry name" value="MFS_trans_sf"/>
</dbReference>
<dbReference type="Pfam" id="PF07690">
    <property type="entry name" value="MFS_1"/>
    <property type="match status" value="1"/>
</dbReference>
<evidence type="ECO:0000256" key="3">
    <source>
        <dbReference type="ARBA" id="ARBA00023136"/>
    </source>
</evidence>
<dbReference type="EMBL" id="FMAC01000013">
    <property type="protein sequence ID" value="SCB36459.1"/>
    <property type="molecule type" value="Genomic_DNA"/>
</dbReference>
<dbReference type="PANTHER" id="PTHR23528">
    <property type="match status" value="1"/>
</dbReference>
<feature type="transmembrane region" description="Helical" evidence="4">
    <location>
        <begin position="196"/>
        <end position="214"/>
    </location>
</feature>
<feature type="transmembrane region" description="Helical" evidence="4">
    <location>
        <begin position="284"/>
        <end position="305"/>
    </location>
</feature>
<proteinExistence type="predicted"/>
<sequence>MHQHVSTDVGRSPDFETVPERNIRLTGQQINGWFIARYICALIGIYVALVTPASVTIAIRVGQLDPEGKATSFALVSSLGAAAALFSNPIFGAFSDRSKSRWGQRRPFIIGGILVGSLAVIGIGFAPTIAMVAIGWAVAQGGFNAALASVVAILPERVPDKLRGRVSGFMGMSAQVGVVGGTYLTQLVGTGGAGMFAVPVLLGLAMALPFILFFREFPRTRDEVLPINFAGLLGALWINPFQHRDFGLVWMGRFLAWTSLYLLTTYKTYYLIDHLGYTTGTVAPILTTAMFVLAIAVVISSIGGGWLSDRVGKRKPFVILASIFFMIAMGVVAYSTTVEGFLIGIAIAGLGNGLYFGVDYALVSEVLPDRHESAGKGMGVFNLSSTIPQTLAPLLAPLLLMIGADGGSGNYTSLYLCAAAIAAASALFILFIRGSK</sequence>
<feature type="transmembrane region" description="Helical" evidence="4">
    <location>
        <begin position="317"/>
        <end position="335"/>
    </location>
</feature>
<evidence type="ECO:0000256" key="2">
    <source>
        <dbReference type="ARBA" id="ARBA00022989"/>
    </source>
</evidence>
<gene>
    <name evidence="6" type="ORF">GA0061100_11384</name>
</gene>
<protein>
    <submittedName>
        <fullName evidence="6">Major Facilitator Superfamily protein</fullName>
    </submittedName>
</protein>
<dbReference type="Gene3D" id="1.20.1250.20">
    <property type="entry name" value="MFS general substrate transporter like domains"/>
    <property type="match status" value="2"/>
</dbReference>
<name>A0A1C3W8U6_9HYPH</name>
<feature type="domain" description="Major facilitator superfamily (MFS) profile" evidence="5">
    <location>
        <begin position="32"/>
        <end position="436"/>
    </location>
</feature>
<keyword evidence="7" id="KW-1185">Reference proteome</keyword>
<dbReference type="SUPFAM" id="SSF103473">
    <property type="entry name" value="MFS general substrate transporter"/>
    <property type="match status" value="1"/>
</dbReference>
<dbReference type="InterPro" id="IPR011701">
    <property type="entry name" value="MFS"/>
</dbReference>
<reference evidence="7" key="1">
    <citation type="submission" date="2016-08" db="EMBL/GenBank/DDBJ databases">
        <authorList>
            <person name="Varghese N."/>
            <person name="Submissions Spin"/>
        </authorList>
    </citation>
    <scope>NUCLEOTIDE SEQUENCE [LARGE SCALE GENOMIC DNA]</scope>
    <source>
        <strain evidence="7">CCBAU 57015</strain>
    </source>
</reference>
<feature type="transmembrane region" description="Helical" evidence="4">
    <location>
        <begin position="412"/>
        <end position="432"/>
    </location>
</feature>
<keyword evidence="2 4" id="KW-1133">Transmembrane helix</keyword>
<evidence type="ECO:0000259" key="5">
    <source>
        <dbReference type="PROSITE" id="PS50850"/>
    </source>
</evidence>
<dbReference type="GO" id="GO:0022857">
    <property type="term" value="F:transmembrane transporter activity"/>
    <property type="evidence" value="ECO:0007669"/>
    <property type="project" value="InterPro"/>
</dbReference>
<feature type="transmembrane region" description="Helical" evidence="4">
    <location>
        <begin position="107"/>
        <end position="127"/>
    </location>
</feature>
<dbReference type="Proteomes" id="UP000186228">
    <property type="component" value="Unassembled WGS sequence"/>
</dbReference>
<keyword evidence="3 4" id="KW-0472">Membrane</keyword>
<dbReference type="PROSITE" id="PS50850">
    <property type="entry name" value="MFS"/>
    <property type="match status" value="1"/>
</dbReference>
<feature type="transmembrane region" description="Helical" evidence="4">
    <location>
        <begin position="38"/>
        <end position="61"/>
    </location>
</feature>
<feature type="transmembrane region" description="Helical" evidence="4">
    <location>
        <begin position="254"/>
        <end position="272"/>
    </location>
</feature>
<feature type="transmembrane region" description="Helical" evidence="4">
    <location>
        <begin position="166"/>
        <end position="184"/>
    </location>
</feature>
<dbReference type="RefSeq" id="WP_075856302.1">
    <property type="nucleotide sequence ID" value="NZ_FMAC01000013.1"/>
</dbReference>
<feature type="transmembrane region" description="Helical" evidence="4">
    <location>
        <begin position="73"/>
        <end position="95"/>
    </location>
</feature>
<evidence type="ECO:0000313" key="7">
    <source>
        <dbReference type="Proteomes" id="UP000186228"/>
    </source>
</evidence>